<feature type="compositionally biased region" description="Basic and acidic residues" evidence="1">
    <location>
        <begin position="114"/>
        <end position="151"/>
    </location>
</feature>
<comment type="caution">
    <text evidence="2">The sequence shown here is derived from an EMBL/GenBank/DDBJ whole genome shotgun (WGS) entry which is preliminary data.</text>
</comment>
<sequence>MLRTLGPGQQEPTDELPGEPDLHPNPGLSRLVISGRDQVVERPIQVSQSHIHTHPGDGQPLSRLPFRTHPFTDHHRTFCPLGMTLPPPSPHPPIMKRPTPHPDRNSRKPRRHGARGERGEGRGERGEGRGERGAARGERGAARGERGEGRARRGAGASREGQRGAARGGRGEGRARRGKDRTARERHPGREGGTARVVAAPSRGRQWVRKFTVAAFKSISRMSGKRRSAQKAAGSVASW</sequence>
<dbReference type="EMBL" id="BOMG01000027">
    <property type="protein sequence ID" value="GID53284.1"/>
    <property type="molecule type" value="Genomic_DNA"/>
</dbReference>
<reference evidence="2 3" key="1">
    <citation type="submission" date="2021-01" db="EMBL/GenBank/DDBJ databases">
        <title>Whole genome shotgun sequence of Actinoplanes couchii NBRC 106145.</title>
        <authorList>
            <person name="Komaki H."/>
            <person name="Tamura T."/>
        </authorList>
    </citation>
    <scope>NUCLEOTIDE SEQUENCE [LARGE SCALE GENOMIC DNA]</scope>
    <source>
        <strain evidence="2 3">NBRC 106145</strain>
    </source>
</reference>
<feature type="compositionally biased region" description="Pro residues" evidence="1">
    <location>
        <begin position="85"/>
        <end position="95"/>
    </location>
</feature>
<accession>A0ABQ3X468</accession>
<keyword evidence="3" id="KW-1185">Reference proteome</keyword>
<evidence type="ECO:0000256" key="1">
    <source>
        <dbReference type="SAM" id="MobiDB-lite"/>
    </source>
</evidence>
<dbReference type="Proteomes" id="UP000612282">
    <property type="component" value="Unassembled WGS sequence"/>
</dbReference>
<feature type="compositionally biased region" description="Basic and acidic residues" evidence="1">
    <location>
        <begin position="169"/>
        <end position="190"/>
    </location>
</feature>
<feature type="region of interest" description="Disordered" evidence="1">
    <location>
        <begin position="1"/>
        <end position="29"/>
    </location>
</feature>
<name>A0ABQ3X468_9ACTN</name>
<evidence type="ECO:0000313" key="2">
    <source>
        <dbReference type="EMBL" id="GID53284.1"/>
    </source>
</evidence>
<gene>
    <name evidence="2" type="ORF">Aco03nite_016880</name>
</gene>
<protein>
    <submittedName>
        <fullName evidence="2">Uncharacterized protein</fullName>
    </submittedName>
</protein>
<feature type="compositionally biased region" description="Low complexity" evidence="1">
    <location>
        <begin position="154"/>
        <end position="165"/>
    </location>
</feature>
<evidence type="ECO:0000313" key="3">
    <source>
        <dbReference type="Proteomes" id="UP000612282"/>
    </source>
</evidence>
<organism evidence="2 3">
    <name type="scientific">Actinoplanes couchii</name>
    <dbReference type="NCBI Taxonomy" id="403638"/>
    <lineage>
        <taxon>Bacteria</taxon>
        <taxon>Bacillati</taxon>
        <taxon>Actinomycetota</taxon>
        <taxon>Actinomycetes</taxon>
        <taxon>Micromonosporales</taxon>
        <taxon>Micromonosporaceae</taxon>
        <taxon>Actinoplanes</taxon>
    </lineage>
</organism>
<proteinExistence type="predicted"/>
<feature type="region of interest" description="Disordered" evidence="1">
    <location>
        <begin position="81"/>
        <end position="201"/>
    </location>
</feature>